<name>A0A8J3D2T9_9BACT</name>
<accession>A0A8J3D2T9</accession>
<dbReference type="GO" id="GO:0032267">
    <property type="term" value="F:tRNA(Ile)-lysidine synthase activity"/>
    <property type="evidence" value="ECO:0007669"/>
    <property type="project" value="UniProtKB-EC"/>
</dbReference>
<dbReference type="InterPro" id="IPR014729">
    <property type="entry name" value="Rossmann-like_a/b/a_fold"/>
</dbReference>
<evidence type="ECO:0000256" key="6">
    <source>
        <dbReference type="ARBA" id="ARBA00022840"/>
    </source>
</evidence>
<dbReference type="GO" id="GO:0005524">
    <property type="term" value="F:ATP binding"/>
    <property type="evidence" value="ECO:0007669"/>
    <property type="project" value="UniProtKB-UniRule"/>
</dbReference>
<dbReference type="Gene3D" id="3.40.50.620">
    <property type="entry name" value="HUPs"/>
    <property type="match status" value="1"/>
</dbReference>
<sequence>MVHALLTFINDNVPGITEKKTLVAVSGGVDSMVMAELFRRADFSFAIAHCNFGLRGAESDGDEAAVRHWADKQGVTFHTRKFETAHVAEEQGISIQMAARDLRYAWFEELIEAFRYDYLATAHHADDNIETVLLNLVRGTGLPGLLGIAPVKGHTIRPLLFVPKNDILEFAQKEKLTWREDSSNTSDAYRRNLLRHKVLPVLQEMNPSLHKTFEQNLERLRAVSSVVDRQLSKWSNRAVRSGEGKVYISIPMILMAEEPTSVLHGVLEKYHFNYAQTKQIVASLKGISGKEFFSATHSLLKDREELIVEPIREAEAFDPIPLREDTDKVALRENSFLVARRMPRSPELKLSANAQTAYFDATCLQFPLKVRSWRPGDRFQPFGMGGKSKKVSDLLVDAKVPVNQKKECLVLTDNAQNILWVLGLRTDDRFGVKPDTTDILQYRIVTF</sequence>
<evidence type="ECO:0000259" key="9">
    <source>
        <dbReference type="SMART" id="SM00977"/>
    </source>
</evidence>
<keyword evidence="4 8" id="KW-0819">tRNA processing</keyword>
<gene>
    <name evidence="8 10" type="primary">tilS</name>
    <name evidence="10" type="ORF">GCM10007390_13850</name>
</gene>
<dbReference type="InterPro" id="IPR012094">
    <property type="entry name" value="tRNA_Ile_lys_synt"/>
</dbReference>
<dbReference type="SUPFAM" id="SSF56037">
    <property type="entry name" value="PheT/TilS domain"/>
    <property type="match status" value="1"/>
</dbReference>
<comment type="subcellular location">
    <subcellularLocation>
        <location evidence="1 8">Cytoplasm</location>
    </subcellularLocation>
</comment>
<dbReference type="Pfam" id="PF11734">
    <property type="entry name" value="TilS_C"/>
    <property type="match status" value="1"/>
</dbReference>
<dbReference type="AlphaFoldDB" id="A0A8J3D2T9"/>
<keyword evidence="3 8" id="KW-0436">Ligase</keyword>
<dbReference type="Pfam" id="PF01171">
    <property type="entry name" value="ATP_bind_3"/>
    <property type="match status" value="1"/>
</dbReference>
<comment type="catalytic activity">
    <reaction evidence="7 8">
        <text>cytidine(34) in tRNA(Ile2) + L-lysine + ATP = lysidine(34) in tRNA(Ile2) + AMP + diphosphate + H(+)</text>
        <dbReference type="Rhea" id="RHEA:43744"/>
        <dbReference type="Rhea" id="RHEA-COMP:10625"/>
        <dbReference type="Rhea" id="RHEA-COMP:10670"/>
        <dbReference type="ChEBI" id="CHEBI:15378"/>
        <dbReference type="ChEBI" id="CHEBI:30616"/>
        <dbReference type="ChEBI" id="CHEBI:32551"/>
        <dbReference type="ChEBI" id="CHEBI:33019"/>
        <dbReference type="ChEBI" id="CHEBI:82748"/>
        <dbReference type="ChEBI" id="CHEBI:83665"/>
        <dbReference type="ChEBI" id="CHEBI:456215"/>
        <dbReference type="EC" id="6.3.4.19"/>
    </reaction>
</comment>
<keyword evidence="11" id="KW-1185">Reference proteome</keyword>
<dbReference type="Proteomes" id="UP000598271">
    <property type="component" value="Unassembled WGS sequence"/>
</dbReference>
<dbReference type="EMBL" id="BMXF01000001">
    <property type="protein sequence ID" value="GHB61299.1"/>
    <property type="molecule type" value="Genomic_DNA"/>
</dbReference>
<dbReference type="NCBIfam" id="TIGR02432">
    <property type="entry name" value="lysidine_TilS_N"/>
    <property type="match status" value="1"/>
</dbReference>
<keyword evidence="6 8" id="KW-0067">ATP-binding</keyword>
<evidence type="ECO:0000256" key="7">
    <source>
        <dbReference type="ARBA" id="ARBA00048539"/>
    </source>
</evidence>
<comment type="caution">
    <text evidence="10">The sequence shown here is derived from an EMBL/GenBank/DDBJ whole genome shotgun (WGS) entry which is preliminary data.</text>
</comment>
<dbReference type="GO" id="GO:0006400">
    <property type="term" value="P:tRNA modification"/>
    <property type="evidence" value="ECO:0007669"/>
    <property type="project" value="UniProtKB-UniRule"/>
</dbReference>
<evidence type="ECO:0000256" key="5">
    <source>
        <dbReference type="ARBA" id="ARBA00022741"/>
    </source>
</evidence>
<comment type="domain">
    <text evidence="8">The N-terminal region contains the highly conserved SGGXDS motif, predicted to be a P-loop motif involved in ATP binding.</text>
</comment>
<evidence type="ECO:0000313" key="11">
    <source>
        <dbReference type="Proteomes" id="UP000598271"/>
    </source>
</evidence>
<dbReference type="PANTHER" id="PTHR43033:SF1">
    <property type="entry name" value="TRNA(ILE)-LYSIDINE SYNTHASE-RELATED"/>
    <property type="match status" value="1"/>
</dbReference>
<dbReference type="PANTHER" id="PTHR43033">
    <property type="entry name" value="TRNA(ILE)-LYSIDINE SYNTHASE-RELATED"/>
    <property type="match status" value="1"/>
</dbReference>
<comment type="similarity">
    <text evidence="8">Belongs to the tRNA(Ile)-lysidine synthase family.</text>
</comment>
<organism evidence="10 11">
    <name type="scientific">Persicitalea jodogahamensis</name>
    <dbReference type="NCBI Taxonomy" id="402147"/>
    <lineage>
        <taxon>Bacteria</taxon>
        <taxon>Pseudomonadati</taxon>
        <taxon>Bacteroidota</taxon>
        <taxon>Cytophagia</taxon>
        <taxon>Cytophagales</taxon>
        <taxon>Spirosomataceae</taxon>
        <taxon>Persicitalea</taxon>
    </lineage>
</organism>
<dbReference type="CDD" id="cd01992">
    <property type="entry name" value="TilS_N"/>
    <property type="match status" value="1"/>
</dbReference>
<evidence type="ECO:0000256" key="4">
    <source>
        <dbReference type="ARBA" id="ARBA00022694"/>
    </source>
</evidence>
<protein>
    <recommendedName>
        <fullName evidence="8">tRNA(Ile)-lysidine synthase</fullName>
        <ecNumber evidence="8">6.3.4.19</ecNumber>
    </recommendedName>
    <alternativeName>
        <fullName evidence="8">tRNA(Ile)-2-lysyl-cytidine synthase</fullName>
    </alternativeName>
    <alternativeName>
        <fullName evidence="8">tRNA(Ile)-lysidine synthetase</fullName>
    </alternativeName>
</protein>
<dbReference type="NCBIfam" id="TIGR02433">
    <property type="entry name" value="lysidine_TilS_C"/>
    <property type="match status" value="1"/>
</dbReference>
<keyword evidence="2 8" id="KW-0963">Cytoplasm</keyword>
<dbReference type="RefSeq" id="WP_189563593.1">
    <property type="nucleotide sequence ID" value="NZ_BMXF01000001.1"/>
</dbReference>
<reference evidence="10 11" key="1">
    <citation type="journal article" date="2014" name="Int. J. Syst. Evol. Microbiol.">
        <title>Complete genome sequence of Corynebacterium casei LMG S-19264T (=DSM 44701T), isolated from a smear-ripened cheese.</title>
        <authorList>
            <consortium name="US DOE Joint Genome Institute (JGI-PGF)"/>
            <person name="Walter F."/>
            <person name="Albersmeier A."/>
            <person name="Kalinowski J."/>
            <person name="Ruckert C."/>
        </authorList>
    </citation>
    <scope>NUCLEOTIDE SEQUENCE [LARGE SCALE GENOMIC DNA]</scope>
    <source>
        <strain evidence="10 11">KCTC 12866</strain>
    </source>
</reference>
<evidence type="ECO:0000256" key="3">
    <source>
        <dbReference type="ARBA" id="ARBA00022598"/>
    </source>
</evidence>
<dbReference type="InterPro" id="IPR012795">
    <property type="entry name" value="tRNA_Ile_lys_synt_N"/>
</dbReference>
<evidence type="ECO:0000313" key="10">
    <source>
        <dbReference type="EMBL" id="GHB61299.1"/>
    </source>
</evidence>
<dbReference type="SUPFAM" id="SSF52402">
    <property type="entry name" value="Adenine nucleotide alpha hydrolases-like"/>
    <property type="match status" value="1"/>
</dbReference>
<comment type="function">
    <text evidence="8">Ligates lysine onto the cytidine present at position 34 of the AUA codon-specific tRNA(Ile) that contains the anticodon CAU, in an ATP-dependent manner. Cytidine is converted to lysidine, thus changing the amino acid specificity of the tRNA from methionine to isoleucine.</text>
</comment>
<dbReference type="SMART" id="SM00977">
    <property type="entry name" value="TilS_C"/>
    <property type="match status" value="1"/>
</dbReference>
<dbReference type="GO" id="GO:0005737">
    <property type="term" value="C:cytoplasm"/>
    <property type="evidence" value="ECO:0007669"/>
    <property type="project" value="UniProtKB-SubCell"/>
</dbReference>
<dbReference type="InterPro" id="IPR011063">
    <property type="entry name" value="TilS/TtcA_N"/>
</dbReference>
<dbReference type="HAMAP" id="MF_01161">
    <property type="entry name" value="tRNA_Ile_lys_synt"/>
    <property type="match status" value="1"/>
</dbReference>
<dbReference type="InterPro" id="IPR012796">
    <property type="entry name" value="Lysidine-tRNA-synth_C"/>
</dbReference>
<evidence type="ECO:0000256" key="8">
    <source>
        <dbReference type="HAMAP-Rule" id="MF_01161"/>
    </source>
</evidence>
<evidence type="ECO:0000256" key="1">
    <source>
        <dbReference type="ARBA" id="ARBA00004496"/>
    </source>
</evidence>
<proteinExistence type="inferred from homology"/>
<feature type="domain" description="Lysidine-tRNA(Ile) synthetase C-terminal" evidence="9">
    <location>
        <begin position="368"/>
        <end position="442"/>
    </location>
</feature>
<dbReference type="EC" id="6.3.4.19" evidence="8"/>
<keyword evidence="5 8" id="KW-0547">Nucleotide-binding</keyword>
<evidence type="ECO:0000256" key="2">
    <source>
        <dbReference type="ARBA" id="ARBA00022490"/>
    </source>
</evidence>
<feature type="binding site" evidence="8">
    <location>
        <begin position="26"/>
        <end position="31"/>
    </location>
    <ligand>
        <name>ATP</name>
        <dbReference type="ChEBI" id="CHEBI:30616"/>
    </ligand>
</feature>